<evidence type="ECO:0000313" key="1">
    <source>
        <dbReference type="EMBL" id="KAJ0086645.1"/>
    </source>
</evidence>
<sequence length="44" mass="5340">MFDEMLVRVIFEFLLLWFLRLLVMLLRLLSFCIFGCLLLVSSWV</sequence>
<protein>
    <submittedName>
        <fullName evidence="1">Uncharacterized protein</fullName>
    </submittedName>
</protein>
<proteinExistence type="predicted"/>
<name>A0ACC1AIY6_9ROSI</name>
<reference evidence="2" key="1">
    <citation type="journal article" date="2023" name="G3 (Bethesda)">
        <title>Genome assembly and association tests identify interacting loci associated with vigor, precocity, and sex in interspecific pistachio rootstocks.</title>
        <authorList>
            <person name="Palmer W."/>
            <person name="Jacygrad E."/>
            <person name="Sagayaradj S."/>
            <person name="Cavanaugh K."/>
            <person name="Han R."/>
            <person name="Bertier L."/>
            <person name="Beede B."/>
            <person name="Kafkas S."/>
            <person name="Golino D."/>
            <person name="Preece J."/>
            <person name="Michelmore R."/>
        </authorList>
    </citation>
    <scope>NUCLEOTIDE SEQUENCE [LARGE SCALE GENOMIC DNA]</scope>
</reference>
<keyword evidence="2" id="KW-1185">Reference proteome</keyword>
<evidence type="ECO:0000313" key="2">
    <source>
        <dbReference type="Proteomes" id="UP001164250"/>
    </source>
</evidence>
<organism evidence="1 2">
    <name type="scientific">Pistacia atlantica</name>
    <dbReference type="NCBI Taxonomy" id="434234"/>
    <lineage>
        <taxon>Eukaryota</taxon>
        <taxon>Viridiplantae</taxon>
        <taxon>Streptophyta</taxon>
        <taxon>Embryophyta</taxon>
        <taxon>Tracheophyta</taxon>
        <taxon>Spermatophyta</taxon>
        <taxon>Magnoliopsida</taxon>
        <taxon>eudicotyledons</taxon>
        <taxon>Gunneridae</taxon>
        <taxon>Pentapetalae</taxon>
        <taxon>rosids</taxon>
        <taxon>malvids</taxon>
        <taxon>Sapindales</taxon>
        <taxon>Anacardiaceae</taxon>
        <taxon>Pistacia</taxon>
    </lineage>
</organism>
<accession>A0ACC1AIY6</accession>
<comment type="caution">
    <text evidence="1">The sequence shown here is derived from an EMBL/GenBank/DDBJ whole genome shotgun (WGS) entry which is preliminary data.</text>
</comment>
<gene>
    <name evidence="1" type="ORF">Patl1_09249</name>
</gene>
<dbReference type="EMBL" id="CM047906">
    <property type="protein sequence ID" value="KAJ0086645.1"/>
    <property type="molecule type" value="Genomic_DNA"/>
</dbReference>
<dbReference type="Proteomes" id="UP001164250">
    <property type="component" value="Chromosome 10"/>
</dbReference>